<sequence length="36" mass="4223">MAAKGEYLSEQLDEPSRSELEESDEDGYMNLMRRIE</sequence>
<feature type="region of interest" description="Disordered" evidence="1">
    <location>
        <begin position="1"/>
        <end position="36"/>
    </location>
</feature>
<dbReference type="EMBL" id="AWWV01010087">
    <property type="protein sequence ID" value="OMO81771.1"/>
    <property type="molecule type" value="Genomic_DNA"/>
</dbReference>
<gene>
    <name evidence="2" type="ORF">CCACVL1_12227</name>
</gene>
<evidence type="ECO:0000313" key="2">
    <source>
        <dbReference type="EMBL" id="OMO81771.1"/>
    </source>
</evidence>
<accession>A0A1R3IGY9</accession>
<keyword evidence="3" id="KW-1185">Reference proteome</keyword>
<organism evidence="2 3">
    <name type="scientific">Corchorus capsularis</name>
    <name type="common">Jute</name>
    <dbReference type="NCBI Taxonomy" id="210143"/>
    <lineage>
        <taxon>Eukaryota</taxon>
        <taxon>Viridiplantae</taxon>
        <taxon>Streptophyta</taxon>
        <taxon>Embryophyta</taxon>
        <taxon>Tracheophyta</taxon>
        <taxon>Spermatophyta</taxon>
        <taxon>Magnoliopsida</taxon>
        <taxon>eudicotyledons</taxon>
        <taxon>Gunneridae</taxon>
        <taxon>Pentapetalae</taxon>
        <taxon>rosids</taxon>
        <taxon>malvids</taxon>
        <taxon>Malvales</taxon>
        <taxon>Malvaceae</taxon>
        <taxon>Grewioideae</taxon>
        <taxon>Apeibeae</taxon>
        <taxon>Corchorus</taxon>
    </lineage>
</organism>
<comment type="caution">
    <text evidence="2">The sequence shown here is derived from an EMBL/GenBank/DDBJ whole genome shotgun (WGS) entry which is preliminary data.</text>
</comment>
<dbReference type="Proteomes" id="UP000188268">
    <property type="component" value="Unassembled WGS sequence"/>
</dbReference>
<dbReference type="AlphaFoldDB" id="A0A1R3IGY9"/>
<protein>
    <submittedName>
        <fullName evidence="2">Uncharacterized protein</fullName>
    </submittedName>
</protein>
<reference evidence="2 3" key="1">
    <citation type="submission" date="2013-09" db="EMBL/GenBank/DDBJ databases">
        <title>Corchorus capsularis genome sequencing.</title>
        <authorList>
            <person name="Alam M."/>
            <person name="Haque M.S."/>
            <person name="Islam M.S."/>
            <person name="Emdad E.M."/>
            <person name="Islam M.M."/>
            <person name="Ahmed B."/>
            <person name="Halim A."/>
            <person name="Hossen Q.M.M."/>
            <person name="Hossain M.Z."/>
            <person name="Ahmed R."/>
            <person name="Khan M.M."/>
            <person name="Islam R."/>
            <person name="Rashid M.M."/>
            <person name="Khan S.A."/>
            <person name="Rahman M.S."/>
            <person name="Alam M."/>
        </authorList>
    </citation>
    <scope>NUCLEOTIDE SEQUENCE [LARGE SCALE GENOMIC DNA]</scope>
    <source>
        <strain evidence="3">cv. CVL-1</strain>
        <tissue evidence="2">Whole seedling</tissue>
    </source>
</reference>
<name>A0A1R3IGY9_COCAP</name>
<dbReference type="OrthoDB" id="10470067at2759"/>
<dbReference type="Gramene" id="OMO81771">
    <property type="protein sequence ID" value="OMO81771"/>
    <property type="gene ID" value="CCACVL1_12227"/>
</dbReference>
<evidence type="ECO:0000256" key="1">
    <source>
        <dbReference type="SAM" id="MobiDB-lite"/>
    </source>
</evidence>
<proteinExistence type="predicted"/>
<evidence type="ECO:0000313" key="3">
    <source>
        <dbReference type="Proteomes" id="UP000188268"/>
    </source>
</evidence>